<evidence type="ECO:0000256" key="1">
    <source>
        <dbReference type="ARBA" id="ARBA00011975"/>
    </source>
</evidence>
<dbReference type="SUPFAM" id="SSF53335">
    <property type="entry name" value="S-adenosyl-L-methionine-dependent methyltransferases"/>
    <property type="match status" value="1"/>
</dbReference>
<accession>A0A1I2Y8C2</accession>
<dbReference type="GO" id="GO:0009307">
    <property type="term" value="P:DNA restriction-modification system"/>
    <property type="evidence" value="ECO:0007669"/>
    <property type="project" value="UniProtKB-KW"/>
</dbReference>
<evidence type="ECO:0000256" key="4">
    <source>
        <dbReference type="ARBA" id="ARBA00022691"/>
    </source>
</evidence>
<dbReference type="AlphaFoldDB" id="A0A1I2Y8C2"/>
<dbReference type="STRING" id="341036.SAMN05660649_04305"/>
<keyword evidence="7" id="KW-1185">Reference proteome</keyword>
<dbReference type="EMBL" id="FOOX01000020">
    <property type="protein sequence ID" value="SFH21954.1"/>
    <property type="molecule type" value="Genomic_DNA"/>
</dbReference>
<reference evidence="7" key="1">
    <citation type="submission" date="2016-10" db="EMBL/GenBank/DDBJ databases">
        <authorList>
            <person name="Varghese N."/>
            <person name="Submissions S."/>
        </authorList>
    </citation>
    <scope>NUCLEOTIDE SEQUENCE [LARGE SCALE GENOMIC DNA]</scope>
    <source>
        <strain evidence="7">DSM 17038</strain>
    </source>
</reference>
<keyword evidence="4" id="KW-0949">S-adenosyl-L-methionine</keyword>
<organism evidence="6 7">
    <name type="scientific">Desulfotruncus arcticus DSM 17038</name>
    <dbReference type="NCBI Taxonomy" id="1121424"/>
    <lineage>
        <taxon>Bacteria</taxon>
        <taxon>Bacillati</taxon>
        <taxon>Bacillota</taxon>
        <taxon>Clostridia</taxon>
        <taxon>Eubacteriales</taxon>
        <taxon>Desulfallaceae</taxon>
        <taxon>Desulfotruncus</taxon>
    </lineage>
</organism>
<protein>
    <recommendedName>
        <fullName evidence="1">DNA (cytosine-5-)-methyltransferase</fullName>
        <ecNumber evidence="1">2.1.1.37</ecNumber>
    </recommendedName>
</protein>
<dbReference type="InterPro" id="IPR001525">
    <property type="entry name" value="C5_MeTfrase"/>
</dbReference>
<name>A0A1I2Y8C2_9FIRM</name>
<evidence type="ECO:0000313" key="6">
    <source>
        <dbReference type="EMBL" id="SFH21954.1"/>
    </source>
</evidence>
<dbReference type="InterPro" id="IPR029063">
    <property type="entry name" value="SAM-dependent_MTases_sf"/>
</dbReference>
<dbReference type="Gene3D" id="3.40.50.150">
    <property type="entry name" value="Vaccinia Virus protein VP39"/>
    <property type="match status" value="1"/>
</dbReference>
<dbReference type="Proteomes" id="UP000199337">
    <property type="component" value="Unassembled WGS sequence"/>
</dbReference>
<dbReference type="GO" id="GO:0032259">
    <property type="term" value="P:methylation"/>
    <property type="evidence" value="ECO:0007669"/>
    <property type="project" value="UniProtKB-KW"/>
</dbReference>
<evidence type="ECO:0000256" key="5">
    <source>
        <dbReference type="ARBA" id="ARBA00022747"/>
    </source>
</evidence>
<dbReference type="GO" id="GO:0044027">
    <property type="term" value="P:negative regulation of gene expression via chromosomal CpG island methylation"/>
    <property type="evidence" value="ECO:0007669"/>
    <property type="project" value="TreeGrafter"/>
</dbReference>
<dbReference type="EC" id="2.1.1.37" evidence="1"/>
<gene>
    <name evidence="6" type="ORF">SAMN05660649_04305</name>
</gene>
<sequence>MMINTCLKAQEILFDEITVVNFAGGGGADTGISIATGAPVTIAVNHDPDAIRMHRTNHPYTQHLQEDVFDVDPVKVCAGRPVGIAWFSPDCRHFSKAKGGKPVEKKIRGLSWVILRWALAVRPRVMFMENVEEIQTWGPLIQRSDGKWYPDPDHVGETFKAFIGMLTTGIEPDHPALMEACEFLHIAPFSPDAQRLIRGLGYDYDGWELVAADYGAPTIRKRYFGVFRCDGQPIVKPKPTHSRDGKNSLPKWRSAAEIINWSIPCPSIFASKAEIKEQYGVNAVRPLADNTLKRVARGVDKFTIRSGKPFIVITNHSGGFRGGSIDDVMQTVTAKHGYGVAAPVITPFYMHNHENASGTDMRVPMNTVTSSGSQMLIMPSLIQYHSEKKQEYVRGQNLAIPIMTIDGSNRYGLAAAQIVKYFGTEKHGHDMDSPCHTITSKDREALTTAVLSEFHGKASVARSVEEPVNTQLCNSHTAVVTSHIIKFKGTNIGQIPHEPLQTLTAGGGEFGTVYTTLVKAMPGADLKNWPKIRALLNKYCSYILADDEVILLWINGTAYFIADIGMRMLTPRELYNAQGFPPDYMIDRDYLGKAYSKTAQVARCGNAVCPPVATALVRANIPEMTTAVNITTMAQLLEQMAV</sequence>
<dbReference type="PANTHER" id="PTHR10629">
    <property type="entry name" value="CYTOSINE-SPECIFIC METHYLTRANSFERASE"/>
    <property type="match status" value="1"/>
</dbReference>
<keyword evidence="3 6" id="KW-0808">Transferase</keyword>
<keyword evidence="2 6" id="KW-0489">Methyltransferase</keyword>
<dbReference type="GO" id="GO:0003677">
    <property type="term" value="F:DNA binding"/>
    <property type="evidence" value="ECO:0007669"/>
    <property type="project" value="TreeGrafter"/>
</dbReference>
<evidence type="ECO:0000256" key="3">
    <source>
        <dbReference type="ARBA" id="ARBA00022679"/>
    </source>
</evidence>
<evidence type="ECO:0000256" key="2">
    <source>
        <dbReference type="ARBA" id="ARBA00022603"/>
    </source>
</evidence>
<dbReference type="InterPro" id="IPR050390">
    <property type="entry name" value="C5-Methyltransferase"/>
</dbReference>
<evidence type="ECO:0000313" key="7">
    <source>
        <dbReference type="Proteomes" id="UP000199337"/>
    </source>
</evidence>
<proteinExistence type="predicted"/>
<dbReference type="Pfam" id="PF00145">
    <property type="entry name" value="DNA_methylase"/>
    <property type="match status" value="2"/>
</dbReference>
<dbReference type="GO" id="GO:0003886">
    <property type="term" value="F:DNA (cytosine-5-)-methyltransferase activity"/>
    <property type="evidence" value="ECO:0007669"/>
    <property type="project" value="UniProtKB-EC"/>
</dbReference>
<keyword evidence="5" id="KW-0680">Restriction system</keyword>
<dbReference type="PANTHER" id="PTHR10629:SF52">
    <property type="entry name" value="DNA (CYTOSINE-5)-METHYLTRANSFERASE 1"/>
    <property type="match status" value="1"/>
</dbReference>
<dbReference type="Gene3D" id="3.90.120.10">
    <property type="entry name" value="DNA Methylase, subunit A, domain 2"/>
    <property type="match status" value="1"/>
</dbReference>